<dbReference type="GO" id="GO:0003729">
    <property type="term" value="F:mRNA binding"/>
    <property type="evidence" value="ECO:0007669"/>
    <property type="project" value="InterPro"/>
</dbReference>
<dbReference type="AlphaFoldDB" id="A0A9D7SC20"/>
<gene>
    <name evidence="1" type="ORF">IPO85_15555</name>
</gene>
<accession>A0A9D7SC20</accession>
<protein>
    <submittedName>
        <fullName evidence="1">Type II toxin-antitoxin system HicA family toxin</fullName>
    </submittedName>
</protein>
<name>A0A9D7SC20_9BACT</name>
<evidence type="ECO:0000313" key="2">
    <source>
        <dbReference type="Proteomes" id="UP000808349"/>
    </source>
</evidence>
<sequence>MSKLQKILDWIINSSGTIIYSELSYVLSKFGYLEIKTGKTSGSRVAFYNKSKKLLIRLHKPHPGNELKDYQVKLIRSHLEQNKLL</sequence>
<dbReference type="Proteomes" id="UP000808349">
    <property type="component" value="Unassembled WGS sequence"/>
</dbReference>
<dbReference type="InterPro" id="IPR012933">
    <property type="entry name" value="HicA_mRNA_interferase"/>
</dbReference>
<reference evidence="1 2" key="1">
    <citation type="submission" date="2020-10" db="EMBL/GenBank/DDBJ databases">
        <title>Connecting structure to function with the recovery of over 1000 high-quality activated sludge metagenome-assembled genomes encoding full-length rRNA genes using long-read sequencing.</title>
        <authorList>
            <person name="Singleton C.M."/>
            <person name="Petriglieri F."/>
            <person name="Kristensen J.M."/>
            <person name="Kirkegaard R.H."/>
            <person name="Michaelsen T.Y."/>
            <person name="Andersen M.H."/>
            <person name="Karst S.M."/>
            <person name="Dueholm M.S."/>
            <person name="Nielsen P.H."/>
            <person name="Albertsen M."/>
        </authorList>
    </citation>
    <scope>NUCLEOTIDE SEQUENCE [LARGE SCALE GENOMIC DNA]</scope>
    <source>
        <strain evidence="1">Ribe_18-Q3-R11-54_BAT3C.373</strain>
    </source>
</reference>
<proteinExistence type="predicted"/>
<evidence type="ECO:0000313" key="1">
    <source>
        <dbReference type="EMBL" id="MBK9718895.1"/>
    </source>
</evidence>
<dbReference type="Pfam" id="PF07927">
    <property type="entry name" value="HicA_toxin"/>
    <property type="match status" value="1"/>
</dbReference>
<organism evidence="1 2">
    <name type="scientific">Candidatus Defluviibacterium haderslevense</name>
    <dbReference type="NCBI Taxonomy" id="2981993"/>
    <lineage>
        <taxon>Bacteria</taxon>
        <taxon>Pseudomonadati</taxon>
        <taxon>Bacteroidota</taxon>
        <taxon>Saprospiria</taxon>
        <taxon>Saprospirales</taxon>
        <taxon>Saprospiraceae</taxon>
        <taxon>Candidatus Defluviibacterium</taxon>
    </lineage>
</organism>
<comment type="caution">
    <text evidence="1">The sequence shown here is derived from an EMBL/GenBank/DDBJ whole genome shotgun (WGS) entry which is preliminary data.</text>
</comment>
<dbReference type="EMBL" id="JADKFW010000013">
    <property type="protein sequence ID" value="MBK9718895.1"/>
    <property type="molecule type" value="Genomic_DNA"/>
</dbReference>